<dbReference type="Proteomes" id="UP000010472">
    <property type="component" value="Plasmid pCRI9333.02"/>
</dbReference>
<dbReference type="PANTHER" id="PTHR30349:SF77">
    <property type="entry name" value="TYROSINE RECOMBINASE XERC"/>
    <property type="match status" value="1"/>
</dbReference>
<feature type="domain" description="Tyr recombinase" evidence="10">
    <location>
        <begin position="132"/>
        <end position="305"/>
    </location>
</feature>
<evidence type="ECO:0000256" key="5">
    <source>
        <dbReference type="ARBA" id="ARBA00022908"/>
    </source>
</evidence>
<keyword evidence="6 9" id="KW-0238">DNA-binding</keyword>
<dbReference type="InterPro" id="IPR011010">
    <property type="entry name" value="DNA_brk_join_enz"/>
</dbReference>
<dbReference type="InterPro" id="IPR050090">
    <property type="entry name" value="Tyrosine_recombinase_XerCD"/>
</dbReference>
<keyword evidence="7" id="KW-0233">DNA recombination</keyword>
<gene>
    <name evidence="12" type="ORF">Cri9333_4799</name>
</gene>
<dbReference type="EMBL" id="CP003622">
    <property type="protein sequence ID" value="AFZ15569.1"/>
    <property type="molecule type" value="Genomic_DNA"/>
</dbReference>
<evidence type="ECO:0000313" key="13">
    <source>
        <dbReference type="Proteomes" id="UP000010472"/>
    </source>
</evidence>
<dbReference type="PANTHER" id="PTHR30349">
    <property type="entry name" value="PHAGE INTEGRASE-RELATED"/>
    <property type="match status" value="1"/>
</dbReference>
<geneLocation type="plasmid" evidence="12 13">
    <name>pCRI9333.02</name>
</geneLocation>
<dbReference type="PROSITE" id="PS51898">
    <property type="entry name" value="TYR_RECOMBINASE"/>
    <property type="match status" value="1"/>
</dbReference>
<dbReference type="InterPro" id="IPR013762">
    <property type="entry name" value="Integrase-like_cat_sf"/>
</dbReference>
<evidence type="ECO:0000256" key="3">
    <source>
        <dbReference type="ARBA" id="ARBA00022618"/>
    </source>
</evidence>
<dbReference type="Pfam" id="PF00589">
    <property type="entry name" value="Phage_integrase"/>
    <property type="match status" value="1"/>
</dbReference>
<keyword evidence="13" id="KW-1185">Reference proteome</keyword>
<evidence type="ECO:0000313" key="12">
    <source>
        <dbReference type="EMBL" id="AFZ15569.1"/>
    </source>
</evidence>
<evidence type="ECO:0000256" key="9">
    <source>
        <dbReference type="PROSITE-ProRule" id="PRU01248"/>
    </source>
</evidence>
<dbReference type="PROSITE" id="PS51900">
    <property type="entry name" value="CB"/>
    <property type="match status" value="1"/>
</dbReference>
<dbReference type="InterPro" id="IPR044068">
    <property type="entry name" value="CB"/>
</dbReference>
<accession>K9W708</accession>
<dbReference type="HOGENOM" id="CLU_027562_9_5_3"/>
<dbReference type="Gene3D" id="1.10.443.10">
    <property type="entry name" value="Intergrase catalytic core"/>
    <property type="match status" value="1"/>
</dbReference>
<dbReference type="Pfam" id="PF02899">
    <property type="entry name" value="Phage_int_SAM_1"/>
    <property type="match status" value="1"/>
</dbReference>
<evidence type="ECO:0000256" key="6">
    <source>
        <dbReference type="ARBA" id="ARBA00023125"/>
    </source>
</evidence>
<dbReference type="GO" id="GO:0007059">
    <property type="term" value="P:chromosome segregation"/>
    <property type="evidence" value="ECO:0007669"/>
    <property type="project" value="UniProtKB-KW"/>
</dbReference>
<proteinExistence type="predicted"/>
<dbReference type="InterPro" id="IPR002104">
    <property type="entry name" value="Integrase_catalytic"/>
</dbReference>
<dbReference type="RefSeq" id="WP_015179998.1">
    <property type="nucleotide sequence ID" value="NC_019734.1"/>
</dbReference>
<evidence type="ECO:0000259" key="10">
    <source>
        <dbReference type="PROSITE" id="PS51898"/>
    </source>
</evidence>
<keyword evidence="3" id="KW-0132">Cell division</keyword>
<keyword evidence="5" id="KW-0229">DNA integration</keyword>
<protein>
    <submittedName>
        <fullName evidence="12">Integrase family protein</fullName>
    </submittedName>
</protein>
<dbReference type="KEGG" id="cep:Cri9333_4799"/>
<dbReference type="AlphaFoldDB" id="K9W708"/>
<dbReference type="GO" id="GO:0006310">
    <property type="term" value="P:DNA recombination"/>
    <property type="evidence" value="ECO:0007669"/>
    <property type="project" value="UniProtKB-KW"/>
</dbReference>
<keyword evidence="2" id="KW-0963">Cytoplasm</keyword>
<dbReference type="SUPFAM" id="SSF56349">
    <property type="entry name" value="DNA breaking-rejoining enzymes"/>
    <property type="match status" value="1"/>
</dbReference>
<keyword evidence="8" id="KW-0131">Cell cycle</keyword>
<keyword evidence="4" id="KW-0159">Chromosome partition</keyword>
<organism evidence="12 13">
    <name type="scientific">Crinalium epipsammum PCC 9333</name>
    <dbReference type="NCBI Taxonomy" id="1173022"/>
    <lineage>
        <taxon>Bacteria</taxon>
        <taxon>Bacillati</taxon>
        <taxon>Cyanobacteriota</taxon>
        <taxon>Cyanophyceae</taxon>
        <taxon>Gomontiellales</taxon>
        <taxon>Gomontiellaceae</taxon>
        <taxon>Crinalium</taxon>
    </lineage>
</organism>
<evidence type="ECO:0000256" key="8">
    <source>
        <dbReference type="ARBA" id="ARBA00023306"/>
    </source>
</evidence>
<dbReference type="InterPro" id="IPR010998">
    <property type="entry name" value="Integrase_recombinase_N"/>
</dbReference>
<dbReference type="GO" id="GO:0003677">
    <property type="term" value="F:DNA binding"/>
    <property type="evidence" value="ECO:0007669"/>
    <property type="project" value="UniProtKB-UniRule"/>
</dbReference>
<dbReference type="GO" id="GO:0015074">
    <property type="term" value="P:DNA integration"/>
    <property type="evidence" value="ECO:0007669"/>
    <property type="project" value="UniProtKB-KW"/>
</dbReference>
<evidence type="ECO:0000256" key="2">
    <source>
        <dbReference type="ARBA" id="ARBA00022490"/>
    </source>
</evidence>
<comment type="subcellular location">
    <subcellularLocation>
        <location evidence="1">Cytoplasm</location>
    </subcellularLocation>
</comment>
<dbReference type="GO" id="GO:0051301">
    <property type="term" value="P:cell division"/>
    <property type="evidence" value="ECO:0007669"/>
    <property type="project" value="UniProtKB-KW"/>
</dbReference>
<sequence>MKDNSSSVSSFCQKIMAAILKVLTDQPKPLAKVDHDAKLLELWLHGKSLETQKAYIRDIKSFLNFVSQSIVSVTLTDIQNWDNQMIELHLASATRARRLSAVKSLLSFGCKIGVLQVNVGLPVSTPAIKDTIAERILTEAEWLQIITNEPNRKHQLMLQMLYETRARVREFCALKWKDFRDKGDGTATVTLFGKGGKTRTVTITPELWTALQAIRNGAIGNAPVFLSQRKKQYSTVQAWRIVKAAGERAGINGISPHWLRHTGATHQLMNGSPIHVQQRELGHAGLDVTSRYLHLIPGEYGAKYTRVRLPMPQQEK</sequence>
<feature type="domain" description="Core-binding (CB)" evidence="11">
    <location>
        <begin position="34"/>
        <end position="110"/>
    </location>
</feature>
<dbReference type="GO" id="GO:0005737">
    <property type="term" value="C:cytoplasm"/>
    <property type="evidence" value="ECO:0007669"/>
    <property type="project" value="UniProtKB-SubCell"/>
</dbReference>
<name>K9W708_9CYAN</name>
<evidence type="ECO:0000256" key="1">
    <source>
        <dbReference type="ARBA" id="ARBA00004496"/>
    </source>
</evidence>
<dbReference type="InterPro" id="IPR004107">
    <property type="entry name" value="Integrase_SAM-like_N"/>
</dbReference>
<evidence type="ECO:0000256" key="4">
    <source>
        <dbReference type="ARBA" id="ARBA00022829"/>
    </source>
</evidence>
<keyword evidence="12" id="KW-0614">Plasmid</keyword>
<evidence type="ECO:0000259" key="11">
    <source>
        <dbReference type="PROSITE" id="PS51900"/>
    </source>
</evidence>
<evidence type="ECO:0000256" key="7">
    <source>
        <dbReference type="ARBA" id="ARBA00023172"/>
    </source>
</evidence>
<reference evidence="12 13" key="1">
    <citation type="submission" date="2012-06" db="EMBL/GenBank/DDBJ databases">
        <title>Finished plasmid 2 of genome of Crinalium epipsammum PCC 9333.</title>
        <authorList>
            <consortium name="US DOE Joint Genome Institute"/>
            <person name="Gugger M."/>
            <person name="Coursin T."/>
            <person name="Rippka R."/>
            <person name="Tandeau De Marsac N."/>
            <person name="Huntemann M."/>
            <person name="Wei C.-L."/>
            <person name="Han J."/>
            <person name="Detter J.C."/>
            <person name="Han C."/>
            <person name="Tapia R."/>
            <person name="Davenport K."/>
            <person name="Daligault H."/>
            <person name="Erkkila T."/>
            <person name="Gu W."/>
            <person name="Munk A.C.C."/>
            <person name="Teshima H."/>
            <person name="Xu Y."/>
            <person name="Chain P."/>
            <person name="Chen A."/>
            <person name="Krypides N."/>
            <person name="Mavromatis K."/>
            <person name="Markowitz V."/>
            <person name="Szeto E."/>
            <person name="Ivanova N."/>
            <person name="Mikhailova N."/>
            <person name="Ovchinnikova G."/>
            <person name="Pagani I."/>
            <person name="Pati A."/>
            <person name="Goodwin L."/>
            <person name="Peters L."/>
            <person name="Pitluck S."/>
            <person name="Woyke T."/>
            <person name="Kerfeld C."/>
        </authorList>
    </citation>
    <scope>NUCLEOTIDE SEQUENCE [LARGE SCALE GENOMIC DNA]</scope>
    <source>
        <strain evidence="12 13">PCC 9333</strain>
        <plasmid evidence="13">Plasmid pCRI9333.02</plasmid>
    </source>
</reference>
<dbReference type="Gene3D" id="1.10.150.130">
    <property type="match status" value="1"/>
</dbReference>